<comment type="caution">
    <text evidence="4">The sequence shown here is derived from an EMBL/GenBank/DDBJ whole genome shotgun (WGS) entry which is preliminary data.</text>
</comment>
<reference evidence="4" key="1">
    <citation type="journal article" date="2021" name="Front. Plant Sci.">
        <title>Chromosome-Scale Genome Assembly for Chinese Sour Jujube and Insights Into Its Genome Evolution and Domestication Signature.</title>
        <authorList>
            <person name="Shen L.-Y."/>
            <person name="Luo H."/>
            <person name="Wang X.-L."/>
            <person name="Wang X.-M."/>
            <person name="Qiu X.-J."/>
            <person name="Liu H."/>
            <person name="Zhou S.-S."/>
            <person name="Jia K.-H."/>
            <person name="Nie S."/>
            <person name="Bao Y.-T."/>
            <person name="Zhang R.-G."/>
            <person name="Yun Q.-Z."/>
            <person name="Chai Y.-H."/>
            <person name="Lu J.-Y."/>
            <person name="Li Y."/>
            <person name="Zhao S.-W."/>
            <person name="Mao J.-F."/>
            <person name="Jia S.-G."/>
            <person name="Mao Y.-M."/>
        </authorList>
    </citation>
    <scope>NUCLEOTIDE SEQUENCE</scope>
    <source>
        <strain evidence="4">AT0</strain>
        <tissue evidence="4">Leaf</tissue>
    </source>
</reference>
<proteinExistence type="inferred from homology"/>
<sequence>MASRSVFLSLRRKCGESSFLSNNSRSASISRFFSSGALSSDFLEDSRENEDLKSRIFRLRLPKRSATNVLQKWIGEGNSIAISELRQISKELRKSQRYKHALEISEWMVAHNNLELSDSDYAIRIDLMTKVFGIDAAEHYFEGLPLTAKTTETYTALLHSYAGAKLTDKAEKLYERIKDSNLGFSALTYNEMMTMYLSVGQVEKVSFVVEELKRKKVAPDIFTYNLWISSCAASLNIDEVRRILNEMKSDPSADEDWERYINLSSIYVSAGHLVKAELNSLVEAEKTFTQREWITYDFLIILHAGLGNKDRIDQIWKSLRMTKQKMTSRNYICILSSYLMLGHLKEVGEVIDQWKQSTTTAFDVSACRRLLNAFADVGLTEKVNNFHTLLIQKNSDPSDIESRTKY</sequence>
<dbReference type="Pfam" id="PF01535">
    <property type="entry name" value="PPR"/>
    <property type="match status" value="1"/>
</dbReference>
<dbReference type="EMBL" id="JAEACU010000009">
    <property type="protein sequence ID" value="KAH7518642.1"/>
    <property type="molecule type" value="Genomic_DNA"/>
</dbReference>
<feature type="repeat" description="PPR" evidence="3">
    <location>
        <begin position="150"/>
        <end position="184"/>
    </location>
</feature>
<accession>A0A978UUU2</accession>
<evidence type="ECO:0000313" key="5">
    <source>
        <dbReference type="Proteomes" id="UP000813462"/>
    </source>
</evidence>
<evidence type="ECO:0000256" key="1">
    <source>
        <dbReference type="ARBA" id="ARBA00007626"/>
    </source>
</evidence>
<protein>
    <recommendedName>
        <fullName evidence="6">Pentatricopeptide repeat-containing protein At5g09450, mitochondrial</fullName>
    </recommendedName>
</protein>
<comment type="similarity">
    <text evidence="1">Belongs to the PPR family. P subfamily.</text>
</comment>
<dbReference type="NCBIfam" id="TIGR00756">
    <property type="entry name" value="PPR"/>
    <property type="match status" value="3"/>
</dbReference>
<name>A0A978UUU2_ZIZJJ</name>
<feature type="repeat" description="PPR" evidence="3">
    <location>
        <begin position="185"/>
        <end position="219"/>
    </location>
</feature>
<gene>
    <name evidence="4" type="ORF">FEM48_Zijuj09G0192700</name>
</gene>
<evidence type="ECO:0000256" key="3">
    <source>
        <dbReference type="PROSITE-ProRule" id="PRU00708"/>
    </source>
</evidence>
<dbReference type="Proteomes" id="UP000813462">
    <property type="component" value="Unassembled WGS sequence"/>
</dbReference>
<dbReference type="InterPro" id="IPR011990">
    <property type="entry name" value="TPR-like_helical_dom_sf"/>
</dbReference>
<dbReference type="Gene3D" id="1.25.40.10">
    <property type="entry name" value="Tetratricopeptide repeat domain"/>
    <property type="match status" value="3"/>
</dbReference>
<evidence type="ECO:0000256" key="2">
    <source>
        <dbReference type="ARBA" id="ARBA00022737"/>
    </source>
</evidence>
<dbReference type="Pfam" id="PF13041">
    <property type="entry name" value="PPR_2"/>
    <property type="match status" value="1"/>
</dbReference>
<dbReference type="FunFam" id="1.25.40.10:FF:001248">
    <property type="entry name" value="Pentatricopeptide repeat-containing protein At5g09450, mitochondrial"/>
    <property type="match status" value="1"/>
</dbReference>
<evidence type="ECO:0000313" key="4">
    <source>
        <dbReference type="EMBL" id="KAH7518642.1"/>
    </source>
</evidence>
<dbReference type="AlphaFoldDB" id="A0A978UUU2"/>
<dbReference type="PROSITE" id="PS51375">
    <property type="entry name" value="PPR"/>
    <property type="match status" value="3"/>
</dbReference>
<dbReference type="PANTHER" id="PTHR45717">
    <property type="entry name" value="OS12G0527900 PROTEIN"/>
    <property type="match status" value="1"/>
</dbReference>
<organism evidence="4 5">
    <name type="scientific">Ziziphus jujuba var. spinosa</name>
    <dbReference type="NCBI Taxonomy" id="714518"/>
    <lineage>
        <taxon>Eukaryota</taxon>
        <taxon>Viridiplantae</taxon>
        <taxon>Streptophyta</taxon>
        <taxon>Embryophyta</taxon>
        <taxon>Tracheophyta</taxon>
        <taxon>Spermatophyta</taxon>
        <taxon>Magnoliopsida</taxon>
        <taxon>eudicotyledons</taxon>
        <taxon>Gunneridae</taxon>
        <taxon>Pentapetalae</taxon>
        <taxon>rosids</taxon>
        <taxon>fabids</taxon>
        <taxon>Rosales</taxon>
        <taxon>Rhamnaceae</taxon>
        <taxon>Paliureae</taxon>
        <taxon>Ziziphus</taxon>
    </lineage>
</organism>
<feature type="repeat" description="PPR" evidence="3">
    <location>
        <begin position="220"/>
        <end position="250"/>
    </location>
</feature>
<evidence type="ECO:0008006" key="6">
    <source>
        <dbReference type="Google" id="ProtNLM"/>
    </source>
</evidence>
<dbReference type="InterPro" id="IPR002885">
    <property type="entry name" value="PPR_rpt"/>
</dbReference>
<keyword evidence="2" id="KW-0677">Repeat</keyword>
<dbReference type="OrthoDB" id="185373at2759"/>
<dbReference type="GO" id="GO:0005739">
    <property type="term" value="C:mitochondrion"/>
    <property type="evidence" value="ECO:0007669"/>
    <property type="project" value="TreeGrafter"/>
</dbReference>
<dbReference type="GO" id="GO:0003729">
    <property type="term" value="F:mRNA binding"/>
    <property type="evidence" value="ECO:0007669"/>
    <property type="project" value="UniProtKB-ARBA"/>
</dbReference>
<dbReference type="PANTHER" id="PTHR45717:SF4">
    <property type="entry name" value="OS04G0450200 PROTEIN"/>
    <property type="match status" value="1"/>
</dbReference>